<dbReference type="SUPFAM" id="SSF55785">
    <property type="entry name" value="PYP-like sensor domain (PAS domain)"/>
    <property type="match status" value="1"/>
</dbReference>
<sequence length="163" mass="19288">MKRNQRRIISPIQCWDIFSKYLTEIPFIKKRQQDIDQLDKLGDQYSWSVKFEELLDQDYLALVVTDASQRIQWVNPGFSKMTGYSSTYALGRTPHFLQGPQTSKLSKDNIRKNIMEERQFSERITNYRKNGDRYLCEVKIYPLKDHNDTTTHYIAVEKEVIAA</sequence>
<dbReference type="NCBIfam" id="TIGR00229">
    <property type="entry name" value="sensory_box"/>
    <property type="match status" value="1"/>
</dbReference>
<evidence type="ECO:0000256" key="2">
    <source>
        <dbReference type="ARBA" id="ARBA00022643"/>
    </source>
</evidence>
<keyword evidence="6" id="KW-1185">Reference proteome</keyword>
<comment type="caution">
    <text evidence="5">The sequence shown here is derived from an EMBL/GenBank/DDBJ whole genome shotgun (WGS) entry which is preliminary data.</text>
</comment>
<accession>A0ABW3D1X6</accession>
<dbReference type="CDD" id="cd00130">
    <property type="entry name" value="PAS"/>
    <property type="match status" value="1"/>
</dbReference>
<dbReference type="PANTHER" id="PTHR47429:SF2">
    <property type="entry name" value="PROTEIN TWIN LOV 1"/>
    <property type="match status" value="1"/>
</dbReference>
<gene>
    <name evidence="5" type="ORF">ACFQ1M_12270</name>
</gene>
<reference evidence="6" key="1">
    <citation type="journal article" date="2019" name="Int. J. Syst. Evol. Microbiol.">
        <title>The Global Catalogue of Microorganisms (GCM) 10K type strain sequencing project: providing services to taxonomists for standard genome sequencing and annotation.</title>
        <authorList>
            <consortium name="The Broad Institute Genomics Platform"/>
            <consortium name="The Broad Institute Genome Sequencing Center for Infectious Disease"/>
            <person name="Wu L."/>
            <person name="Ma J."/>
        </authorList>
    </citation>
    <scope>NUCLEOTIDE SEQUENCE [LARGE SCALE GENOMIC DNA]</scope>
    <source>
        <strain evidence="6">CCUG 62952</strain>
    </source>
</reference>
<evidence type="ECO:0000259" key="4">
    <source>
        <dbReference type="PROSITE" id="PS50112"/>
    </source>
</evidence>
<dbReference type="Proteomes" id="UP001596978">
    <property type="component" value="Unassembled WGS sequence"/>
</dbReference>
<keyword evidence="2" id="KW-0288">FMN</keyword>
<keyword evidence="1" id="KW-0285">Flavoprotein</keyword>
<dbReference type="Gene3D" id="3.30.450.20">
    <property type="entry name" value="PAS domain"/>
    <property type="match status" value="1"/>
</dbReference>
<feature type="domain" description="PAS" evidence="4">
    <location>
        <begin position="50"/>
        <end position="117"/>
    </location>
</feature>
<name>A0ABW3D1X6_9FLAO</name>
<evidence type="ECO:0000313" key="5">
    <source>
        <dbReference type="EMBL" id="MFD0862981.1"/>
    </source>
</evidence>
<dbReference type="PANTHER" id="PTHR47429">
    <property type="entry name" value="PROTEIN TWIN LOV 1"/>
    <property type="match status" value="1"/>
</dbReference>
<evidence type="ECO:0000313" key="6">
    <source>
        <dbReference type="Proteomes" id="UP001596978"/>
    </source>
</evidence>
<protein>
    <submittedName>
        <fullName evidence="5">PAS domain-containing protein</fullName>
    </submittedName>
</protein>
<dbReference type="Pfam" id="PF13426">
    <property type="entry name" value="PAS_9"/>
    <property type="match status" value="1"/>
</dbReference>
<evidence type="ECO:0000256" key="1">
    <source>
        <dbReference type="ARBA" id="ARBA00022630"/>
    </source>
</evidence>
<dbReference type="PROSITE" id="PS50112">
    <property type="entry name" value="PAS"/>
    <property type="match status" value="1"/>
</dbReference>
<keyword evidence="3" id="KW-0157">Chromophore</keyword>
<evidence type="ECO:0000256" key="3">
    <source>
        <dbReference type="ARBA" id="ARBA00022991"/>
    </source>
</evidence>
<organism evidence="5 6">
    <name type="scientific">Sungkyunkwania multivorans</name>
    <dbReference type="NCBI Taxonomy" id="1173618"/>
    <lineage>
        <taxon>Bacteria</taxon>
        <taxon>Pseudomonadati</taxon>
        <taxon>Bacteroidota</taxon>
        <taxon>Flavobacteriia</taxon>
        <taxon>Flavobacteriales</taxon>
        <taxon>Flavobacteriaceae</taxon>
        <taxon>Sungkyunkwania</taxon>
    </lineage>
</organism>
<dbReference type="EMBL" id="JBHTJH010000017">
    <property type="protein sequence ID" value="MFD0862981.1"/>
    <property type="molecule type" value="Genomic_DNA"/>
</dbReference>
<proteinExistence type="predicted"/>
<dbReference type="InterPro" id="IPR000014">
    <property type="entry name" value="PAS"/>
</dbReference>
<dbReference type="InterPro" id="IPR035965">
    <property type="entry name" value="PAS-like_dom_sf"/>
</dbReference>
<dbReference type="RefSeq" id="WP_386408619.1">
    <property type="nucleotide sequence ID" value="NZ_JBHTJH010000017.1"/>
</dbReference>